<dbReference type="AlphaFoldDB" id="A0A2P9D5E5"/>
<protein>
    <submittedName>
        <fullName evidence="3">Erythrocyte vesicle protein 1</fullName>
    </submittedName>
</protein>
<accession>A0A2P9D5E5</accession>
<dbReference type="Proteomes" id="UP000240500">
    <property type="component" value="Chromosome 4"/>
</dbReference>
<dbReference type="OrthoDB" id="386326at2759"/>
<keyword evidence="2" id="KW-1133">Transmembrane helix</keyword>
<feature type="transmembrane region" description="Helical" evidence="2">
    <location>
        <begin position="842"/>
        <end position="864"/>
    </location>
</feature>
<feature type="region of interest" description="Disordered" evidence="1">
    <location>
        <begin position="352"/>
        <end position="483"/>
    </location>
</feature>
<evidence type="ECO:0000256" key="2">
    <source>
        <dbReference type="SAM" id="Phobius"/>
    </source>
</evidence>
<evidence type="ECO:0000313" key="3">
    <source>
        <dbReference type="EMBL" id="SOV76261.1"/>
    </source>
</evidence>
<reference evidence="3 4" key="1">
    <citation type="submission" date="2016-09" db="EMBL/GenBank/DDBJ databases">
        <authorList>
            <consortium name="Pathogen Informatics"/>
        </authorList>
    </citation>
    <scope>NUCLEOTIDE SEQUENCE [LARGE SCALE GENOMIC DNA]</scope>
</reference>
<gene>
    <name evidence="3" type="ORF">PRG01_0411700</name>
</gene>
<proteinExistence type="predicted"/>
<dbReference type="InterPro" id="IPR053118">
    <property type="entry name" value="HPI-Adhesin/Ser-rich"/>
</dbReference>
<dbReference type="PANTHER" id="PTHR36144">
    <property type="entry name" value="S-ANTIGEN PROTEIN"/>
    <property type="match status" value="1"/>
</dbReference>
<sequence>MYKKCFILYPIFFPSLYIYIIKNDHLNSEQSSFSRIIAEYRDTKKNEFFLGESILGATSSRSTSLNKEQNKNTNIIIDKNEQGYDEHIVINPNINPAVSINTVFNYNKENKEKNIFSFSEFPKEFNILDVVWPYMKQPKEVFKKSSVISFLMDHYFRHELYILESRNTMKPRRRTYEAPCFQYDDFELERDFFFLEECDEDHQFFNKYKSYFFSLNVLDHCKSLRTKKQKCNDMKDDEVSNMDGDDVSNMDGYGVSNMDGYGVSNMDGDDVSNMDGYEVSNMDGYGVSNMDGYEVSNMDGYGVSNMDGDEVGNMDGYGVSNMDGYGVSNMDGYEVSNMDGYEVSNMDGYEVSNMDEYGMNNMNEDEVSNVKDDNVNHTNDDNVTHTNDDNVTHTNDDNVNHTNDDNVNHTNDDNVNHTNDDNVNHTNDDNVNHTNDDNVNHTNDDNVNHRNNYYNDKKNNPGDIKTNNSMREEKKIEQVDRKSENKNDLTTYNKKRIEEYYDSIISYFFGLIILYHNKKQTNLNYYTKFLTLDKYKNMYNSLNNDISKIYEKSLLFSYEEFCIIQKKDLKPHDLRGNIKYYYFFNRIVSTSLYLLHEILQKLDGKIYTFQKLPLKIQNHLINLPDIRIKEIKKRMRHKKKKNQNSLLESSNYKDLYYVSSEYYDYVSKCLIWSNYYFFNYMSKTIVYSVKKRSYEYIEKEKSKINLFLEYAHNDIIEYIKDITYYFKLIVNKIESKSLFSEPVMLCFQLFFDHYLYLLKNILSILLIHIEKPVTRKSSRDLKNIFNCIKDQENITKNILDEFHSKNKIRYNPTEFLIYKFFSSIQYKQNIAHKYIIQSNNNIISLMLKIFNYFHILVIALIFYLNLHSMYTLFIDLDIDDTLKFQHDQEFLNYFKRYQDFNNQLFDSFRSDDR</sequence>
<name>A0A2P9D5E5_PLARE</name>
<organism evidence="3 4">
    <name type="scientific">Plasmodium reichenowi</name>
    <dbReference type="NCBI Taxonomy" id="5854"/>
    <lineage>
        <taxon>Eukaryota</taxon>
        <taxon>Sar</taxon>
        <taxon>Alveolata</taxon>
        <taxon>Apicomplexa</taxon>
        <taxon>Aconoidasida</taxon>
        <taxon>Haemosporida</taxon>
        <taxon>Plasmodiidae</taxon>
        <taxon>Plasmodium</taxon>
        <taxon>Plasmodium (Laverania)</taxon>
    </lineage>
</organism>
<dbReference type="VEuPathDB" id="PlasmoDB:PRCDC_0407400"/>
<dbReference type="VEuPathDB" id="PlasmoDB:PRG01_0411700"/>
<evidence type="ECO:0000256" key="1">
    <source>
        <dbReference type="SAM" id="MobiDB-lite"/>
    </source>
</evidence>
<feature type="compositionally biased region" description="Basic and acidic residues" evidence="1">
    <location>
        <begin position="470"/>
        <end position="483"/>
    </location>
</feature>
<keyword evidence="2" id="KW-0472">Membrane</keyword>
<feature type="compositionally biased region" description="Basic and acidic residues" evidence="1">
    <location>
        <begin position="368"/>
        <end position="448"/>
    </location>
</feature>
<dbReference type="PANTHER" id="PTHR36144:SF6">
    <property type="entry name" value="S-ANTIGEN PROTEIN"/>
    <property type="match status" value="1"/>
</dbReference>
<dbReference type="EMBL" id="LT969567">
    <property type="protein sequence ID" value="SOV76261.1"/>
    <property type="molecule type" value="Genomic_DNA"/>
</dbReference>
<evidence type="ECO:0000313" key="4">
    <source>
        <dbReference type="Proteomes" id="UP000240500"/>
    </source>
</evidence>
<keyword evidence="2" id="KW-0812">Transmembrane</keyword>